<keyword evidence="2" id="KW-0723">Serine/threonine-protein kinase</keyword>
<evidence type="ECO:0000256" key="1">
    <source>
        <dbReference type="ARBA" id="ARBA00012513"/>
    </source>
</evidence>
<dbReference type="SMART" id="SM00220">
    <property type="entry name" value="S_TKc"/>
    <property type="match status" value="1"/>
</dbReference>
<dbReference type="CDD" id="cd04791">
    <property type="entry name" value="LanC_SerThrkinase"/>
    <property type="match status" value="1"/>
</dbReference>
<dbReference type="InterPro" id="IPR000719">
    <property type="entry name" value="Prot_kinase_dom"/>
</dbReference>
<dbReference type="InterPro" id="IPR012341">
    <property type="entry name" value="6hp_glycosidase-like_sf"/>
</dbReference>
<accession>A0ABS4PR69</accession>
<keyword evidence="4" id="KW-0547">Nucleotide-binding</keyword>
<keyword evidence="5" id="KW-0418">Kinase</keyword>
<dbReference type="InterPro" id="IPR007822">
    <property type="entry name" value="LANC-like"/>
</dbReference>
<sequence>MADEVLDRLGEITEGRQLAVHGKWAAVRAPGTRIPLQGWKIHVSARPVTLGQTVELVLPVLLAAECEFSVVRSARVLRELNAGDAATGHALTVHAADEVAVRLIADLATALTGLAAPEVTAARRFRPDAPVYYRFGSFTPQFRVDEYGEFEAVVRGPGGEVVPEAAGSPPWVHDPFPRTDPVAETGRIGRYRVVSGPHGNVYRALGVSGDPVVVKRARAFVGEDDEGIDLRWQLRNERRVLQALAGVDGVPSLLDHFRIEENEYLVTTDAGDRSLAEAGPVRRVGPLAAHLVGVLDAVHARGVVVRDLSPKNVVLGDRGCTLVDFGTSRYDGYQLPGWTPGYSVPDQCTDRAAVPEDDYFSLGATLFFAATGLDPVTADPDPLRNLDRTLLAYRRVESGGLVPRLLSLDPAQRTAAVADVRAGRRRRAPQRTSGGPEITPELLESAIDCTVAECVRHAEELVETEPLATNVYRGTAGIGMELLHHSGGEAVARELARWTVERPPPAPPPNGLFSGRTGTALFLATAGLPQPTLELAPDEGQDYVHGAAGIGIGHLLLQSVAERSENFTIADECARLLLTDTGTERGYARGHAGIAAFLLAHHRATGDPATGSAAIRLFDLLRTEVAERTGVLRRRTAPARAATWWEGMAGLIPPLLAAARAYGDTRYLDLAKEGARACLTAAPRVPSVCQSHGLAGIGETLVDVALATGDDEFWTGATGIAELILLRSGGGYDKPLLPGDGSWAGGAAGVLGFLRRLHERAGSRPWTPEWSPPRALTPGQPDPR</sequence>
<evidence type="ECO:0000313" key="10">
    <source>
        <dbReference type="Proteomes" id="UP000741013"/>
    </source>
</evidence>
<proteinExistence type="predicted"/>
<dbReference type="SUPFAM" id="SSF158745">
    <property type="entry name" value="LanC-like"/>
    <property type="match status" value="1"/>
</dbReference>
<dbReference type="InterPro" id="IPR058053">
    <property type="entry name" value="RamC_C"/>
</dbReference>
<evidence type="ECO:0000256" key="5">
    <source>
        <dbReference type="ARBA" id="ARBA00022777"/>
    </source>
</evidence>
<dbReference type="InterPro" id="IPR057929">
    <property type="entry name" value="RamC_N"/>
</dbReference>
<evidence type="ECO:0000256" key="3">
    <source>
        <dbReference type="ARBA" id="ARBA00022679"/>
    </source>
</evidence>
<dbReference type="Gene3D" id="1.10.510.10">
    <property type="entry name" value="Transferase(Phosphotransferase) domain 1"/>
    <property type="match status" value="1"/>
</dbReference>
<dbReference type="Pfam" id="PF05147">
    <property type="entry name" value="LANC_like"/>
    <property type="match status" value="1"/>
</dbReference>
<dbReference type="EC" id="2.7.11.1" evidence="1"/>
<keyword evidence="3" id="KW-0808">Transferase</keyword>
<reference evidence="9 10" key="1">
    <citation type="submission" date="2021-03" db="EMBL/GenBank/DDBJ databases">
        <title>Sequencing the genomes of 1000 actinobacteria strains.</title>
        <authorList>
            <person name="Klenk H.-P."/>
        </authorList>
    </citation>
    <scope>NUCLEOTIDE SEQUENCE [LARGE SCALE GENOMIC DNA]</scope>
    <source>
        <strain evidence="9 10">DSM 45510</strain>
    </source>
</reference>
<dbReference type="Gene3D" id="1.50.10.10">
    <property type="match status" value="1"/>
</dbReference>
<organism evidence="9 10">
    <name type="scientific">Amycolatopsis magusensis</name>
    <dbReference type="NCBI Taxonomy" id="882444"/>
    <lineage>
        <taxon>Bacteria</taxon>
        <taxon>Bacillati</taxon>
        <taxon>Actinomycetota</taxon>
        <taxon>Actinomycetes</taxon>
        <taxon>Pseudonocardiales</taxon>
        <taxon>Pseudonocardiaceae</taxon>
        <taxon>Amycolatopsis</taxon>
    </lineage>
</organism>
<evidence type="ECO:0000313" key="9">
    <source>
        <dbReference type="EMBL" id="MBP2181106.1"/>
    </source>
</evidence>
<dbReference type="Proteomes" id="UP000741013">
    <property type="component" value="Unassembled WGS sequence"/>
</dbReference>
<evidence type="ECO:0000256" key="2">
    <source>
        <dbReference type="ARBA" id="ARBA00022527"/>
    </source>
</evidence>
<evidence type="ECO:0000256" key="6">
    <source>
        <dbReference type="ARBA" id="ARBA00022840"/>
    </source>
</evidence>
<feature type="region of interest" description="Disordered" evidence="7">
    <location>
        <begin position="762"/>
        <end position="784"/>
    </location>
</feature>
<gene>
    <name evidence="9" type="ORF">JOM49_002632</name>
</gene>
<evidence type="ECO:0000259" key="8">
    <source>
        <dbReference type="PROSITE" id="PS50011"/>
    </source>
</evidence>
<dbReference type="PANTHER" id="PTHR43289">
    <property type="entry name" value="MITOGEN-ACTIVATED PROTEIN KINASE KINASE KINASE 20-RELATED"/>
    <property type="match status" value="1"/>
</dbReference>
<dbReference type="RefSeq" id="WP_209664566.1">
    <property type="nucleotide sequence ID" value="NZ_JAGGMS010000001.1"/>
</dbReference>
<dbReference type="SMART" id="SM01260">
    <property type="entry name" value="LANC_like"/>
    <property type="match status" value="1"/>
</dbReference>
<dbReference type="PANTHER" id="PTHR43289:SF6">
    <property type="entry name" value="SERINE_THREONINE-PROTEIN KINASE NEKL-3"/>
    <property type="match status" value="1"/>
</dbReference>
<dbReference type="Pfam" id="PF25816">
    <property type="entry name" value="RamC_N"/>
    <property type="match status" value="1"/>
</dbReference>
<evidence type="ECO:0000256" key="4">
    <source>
        <dbReference type="ARBA" id="ARBA00022741"/>
    </source>
</evidence>
<dbReference type="Pfam" id="PF00069">
    <property type="entry name" value="Pkinase"/>
    <property type="match status" value="1"/>
</dbReference>
<keyword evidence="10" id="KW-1185">Reference proteome</keyword>
<keyword evidence="6" id="KW-0067">ATP-binding</keyword>
<evidence type="ECO:0000256" key="7">
    <source>
        <dbReference type="SAM" id="MobiDB-lite"/>
    </source>
</evidence>
<feature type="domain" description="Protein kinase" evidence="8">
    <location>
        <begin position="187"/>
        <end position="438"/>
    </location>
</feature>
<name>A0ABS4PR69_9PSEU</name>
<dbReference type="PROSITE" id="PS50011">
    <property type="entry name" value="PROTEIN_KINASE_DOM"/>
    <property type="match status" value="1"/>
</dbReference>
<dbReference type="EMBL" id="JAGGMS010000001">
    <property type="protein sequence ID" value="MBP2181106.1"/>
    <property type="molecule type" value="Genomic_DNA"/>
</dbReference>
<protein>
    <recommendedName>
        <fullName evidence="1">non-specific serine/threonine protein kinase</fullName>
        <ecNumber evidence="1">2.7.11.1</ecNumber>
    </recommendedName>
</protein>
<comment type="caution">
    <text evidence="9">The sequence shown here is derived from an EMBL/GenBank/DDBJ whole genome shotgun (WGS) entry which is preliminary data.</text>
</comment>
<dbReference type="InterPro" id="IPR011009">
    <property type="entry name" value="Kinase-like_dom_sf"/>
</dbReference>
<dbReference type="SUPFAM" id="SSF56112">
    <property type="entry name" value="Protein kinase-like (PK-like)"/>
    <property type="match status" value="1"/>
</dbReference>